<dbReference type="InterPro" id="IPR008457">
    <property type="entry name" value="Cu-R_CopD_dom"/>
</dbReference>
<feature type="transmembrane region" description="Helical" evidence="6">
    <location>
        <begin position="275"/>
        <end position="298"/>
    </location>
</feature>
<keyword evidence="9" id="KW-1185">Reference proteome</keyword>
<name>A0A1G6PEF5_9PSEU</name>
<keyword evidence="4 6" id="KW-1133">Transmembrane helix</keyword>
<sequence length="339" mass="35019">MSETRTTAAARLHLATVLVVSSVVGVLVGLAIVTTEPIPGLPEPAAVVRVGLPVVRVLLDMAAVVTVGLCLLPLVIGFDRPKLAEPVLAGARRVAMASALVWAVTALVALVLHTADLHPGEDVSPGAVVDYVGTVGAGKALLFVAVFALLSFGLSLWAVRVGESVPAELRAAVALFALLPLPVTGHATNWQWHDFTMISMELHVMSAVAWTGGLGALVVLLAANRTLLAHALPRFSKLATVCLAVVTATGLFNGLVELAVSPTFSLVAGLFTTSYGILLLLKTACLVALAGLGANIRWRLMPGIVAHKRTALVGWAGLELAVMGLAFGFAVVLTRAPVS</sequence>
<feature type="transmembrane region" description="Helical" evidence="6">
    <location>
        <begin position="97"/>
        <end position="115"/>
    </location>
</feature>
<dbReference type="OrthoDB" id="3518068at2"/>
<evidence type="ECO:0000256" key="3">
    <source>
        <dbReference type="ARBA" id="ARBA00022692"/>
    </source>
</evidence>
<dbReference type="Pfam" id="PF05425">
    <property type="entry name" value="CopD"/>
    <property type="match status" value="1"/>
</dbReference>
<dbReference type="EMBL" id="FMZZ01000004">
    <property type="protein sequence ID" value="SDC78449.1"/>
    <property type="molecule type" value="Genomic_DNA"/>
</dbReference>
<protein>
    <submittedName>
        <fullName evidence="8">Putative copper resistance protein D</fullName>
    </submittedName>
</protein>
<dbReference type="PANTHER" id="PTHR34820:SF4">
    <property type="entry name" value="INNER MEMBRANE PROTEIN YEBZ"/>
    <property type="match status" value="1"/>
</dbReference>
<gene>
    <name evidence="8" type="ORF">SAMN05216174_104257</name>
</gene>
<reference evidence="9" key="1">
    <citation type="submission" date="2016-10" db="EMBL/GenBank/DDBJ databases">
        <authorList>
            <person name="Varghese N."/>
            <person name="Submissions S."/>
        </authorList>
    </citation>
    <scope>NUCLEOTIDE SEQUENCE [LARGE SCALE GENOMIC DNA]</scope>
    <source>
        <strain evidence="9">IBRC-M 10403</strain>
    </source>
</reference>
<keyword evidence="5 6" id="KW-0472">Membrane</keyword>
<evidence type="ECO:0000313" key="8">
    <source>
        <dbReference type="EMBL" id="SDC78449.1"/>
    </source>
</evidence>
<evidence type="ECO:0000256" key="4">
    <source>
        <dbReference type="ARBA" id="ARBA00022989"/>
    </source>
</evidence>
<proteinExistence type="predicted"/>
<evidence type="ECO:0000256" key="1">
    <source>
        <dbReference type="ARBA" id="ARBA00004651"/>
    </source>
</evidence>
<evidence type="ECO:0000256" key="6">
    <source>
        <dbReference type="SAM" id="Phobius"/>
    </source>
</evidence>
<dbReference type="RefSeq" id="WP_091449910.1">
    <property type="nucleotide sequence ID" value="NZ_FMZZ01000004.1"/>
</dbReference>
<evidence type="ECO:0000256" key="2">
    <source>
        <dbReference type="ARBA" id="ARBA00022475"/>
    </source>
</evidence>
<feature type="transmembrane region" description="Helical" evidence="6">
    <location>
        <begin position="235"/>
        <end position="255"/>
    </location>
</feature>
<evidence type="ECO:0000256" key="5">
    <source>
        <dbReference type="ARBA" id="ARBA00023136"/>
    </source>
</evidence>
<feature type="domain" description="Copper resistance protein D" evidence="7">
    <location>
        <begin position="230"/>
        <end position="333"/>
    </location>
</feature>
<accession>A0A1G6PEF5</accession>
<feature type="transmembrane region" description="Helical" evidence="6">
    <location>
        <begin position="204"/>
        <end position="223"/>
    </location>
</feature>
<keyword evidence="3 6" id="KW-0812">Transmembrane</keyword>
<dbReference type="AlphaFoldDB" id="A0A1G6PEF5"/>
<feature type="transmembrane region" description="Helical" evidence="6">
    <location>
        <begin position="310"/>
        <end position="333"/>
    </location>
</feature>
<feature type="transmembrane region" description="Helical" evidence="6">
    <location>
        <begin position="140"/>
        <end position="159"/>
    </location>
</feature>
<dbReference type="GO" id="GO:0005886">
    <property type="term" value="C:plasma membrane"/>
    <property type="evidence" value="ECO:0007669"/>
    <property type="project" value="UniProtKB-SubCell"/>
</dbReference>
<keyword evidence="2" id="KW-1003">Cell membrane</keyword>
<feature type="transmembrane region" description="Helical" evidence="6">
    <location>
        <begin position="54"/>
        <end position="76"/>
    </location>
</feature>
<dbReference type="InterPro" id="IPR032694">
    <property type="entry name" value="CopC/D"/>
</dbReference>
<feature type="transmembrane region" description="Helical" evidence="6">
    <location>
        <begin position="12"/>
        <end position="34"/>
    </location>
</feature>
<dbReference type="STRING" id="1271860.SAMN05216174_104257"/>
<feature type="transmembrane region" description="Helical" evidence="6">
    <location>
        <begin position="171"/>
        <end position="192"/>
    </location>
</feature>
<evidence type="ECO:0000259" key="7">
    <source>
        <dbReference type="Pfam" id="PF05425"/>
    </source>
</evidence>
<dbReference type="GO" id="GO:0006825">
    <property type="term" value="P:copper ion transport"/>
    <property type="evidence" value="ECO:0007669"/>
    <property type="project" value="InterPro"/>
</dbReference>
<dbReference type="Proteomes" id="UP000199501">
    <property type="component" value="Unassembled WGS sequence"/>
</dbReference>
<evidence type="ECO:0000313" key="9">
    <source>
        <dbReference type="Proteomes" id="UP000199501"/>
    </source>
</evidence>
<organism evidence="8 9">
    <name type="scientific">Actinokineospora iranica</name>
    <dbReference type="NCBI Taxonomy" id="1271860"/>
    <lineage>
        <taxon>Bacteria</taxon>
        <taxon>Bacillati</taxon>
        <taxon>Actinomycetota</taxon>
        <taxon>Actinomycetes</taxon>
        <taxon>Pseudonocardiales</taxon>
        <taxon>Pseudonocardiaceae</taxon>
        <taxon>Actinokineospora</taxon>
    </lineage>
</organism>
<dbReference type="PANTHER" id="PTHR34820">
    <property type="entry name" value="INNER MEMBRANE PROTEIN YEBZ"/>
    <property type="match status" value="1"/>
</dbReference>
<comment type="subcellular location">
    <subcellularLocation>
        <location evidence="1">Cell membrane</location>
        <topology evidence="1">Multi-pass membrane protein</topology>
    </subcellularLocation>
</comment>